<proteinExistence type="predicted"/>
<gene>
    <name evidence="1" type="ORF">J3Q64DRAFT_1617254</name>
</gene>
<reference evidence="1 2" key="1">
    <citation type="submission" date="2024-04" db="EMBL/GenBank/DDBJ databases">
        <title>Symmetric and asymmetric DNA N6-adenine methylation regulates different biological responses in Mucorales.</title>
        <authorList>
            <consortium name="Lawrence Berkeley National Laboratory"/>
            <person name="Lax C."/>
            <person name="Mondo S.J."/>
            <person name="Osorio-Concepcion M."/>
            <person name="Muszewska A."/>
            <person name="Corrochano-Luque M."/>
            <person name="Gutierrez G."/>
            <person name="Riley R."/>
            <person name="Lipzen A."/>
            <person name="Guo J."/>
            <person name="Hundley H."/>
            <person name="Amirebrahimi M."/>
            <person name="Ng V."/>
            <person name="Lorenzo-Gutierrez D."/>
            <person name="Binder U."/>
            <person name="Yang J."/>
            <person name="Song Y."/>
            <person name="Canovas D."/>
            <person name="Navarro E."/>
            <person name="Freitag M."/>
            <person name="Gabaldon T."/>
            <person name="Grigoriev I.V."/>
            <person name="Corrochano L.M."/>
            <person name="Nicolas F.E."/>
            <person name="Garre V."/>
        </authorList>
    </citation>
    <scope>NUCLEOTIDE SEQUENCE [LARGE SCALE GENOMIC DNA]</scope>
    <source>
        <strain evidence="1 2">L51</strain>
    </source>
</reference>
<dbReference type="SUPFAM" id="SSF56815">
    <property type="entry name" value="Sec1/munc18-like (SM) proteins"/>
    <property type="match status" value="1"/>
</dbReference>
<dbReference type="InterPro" id="IPR043154">
    <property type="entry name" value="Sec-1-like_dom1"/>
</dbReference>
<keyword evidence="2" id="KW-1185">Reference proteome</keyword>
<evidence type="ECO:0000313" key="2">
    <source>
        <dbReference type="Proteomes" id="UP001448207"/>
    </source>
</evidence>
<dbReference type="EMBL" id="JBCLYO010000001">
    <property type="protein sequence ID" value="KAL0096687.1"/>
    <property type="molecule type" value="Genomic_DNA"/>
</dbReference>
<feature type="non-terminal residue" evidence="1">
    <location>
        <position position="1"/>
    </location>
</feature>
<comment type="caution">
    <text evidence="1">The sequence shown here is derived from an EMBL/GenBank/DDBJ whole genome shotgun (WGS) entry which is preliminary data.</text>
</comment>
<dbReference type="InterPro" id="IPR036045">
    <property type="entry name" value="Sec1-like_sf"/>
</dbReference>
<feature type="non-terminal residue" evidence="1">
    <location>
        <position position="50"/>
    </location>
</feature>
<evidence type="ECO:0000313" key="1">
    <source>
        <dbReference type="EMBL" id="KAL0096687.1"/>
    </source>
</evidence>
<sequence>IPGLLDTIRSIQPPGKWKIVVVDSRSYQILSAACNIDDILEMNVRPIVYI</sequence>
<name>A0ABR3BCX5_PHYBL</name>
<accession>A0ABR3BCX5</accession>
<protein>
    <submittedName>
        <fullName evidence="1">Uncharacterized protein</fullName>
    </submittedName>
</protein>
<dbReference type="Proteomes" id="UP001448207">
    <property type="component" value="Unassembled WGS sequence"/>
</dbReference>
<organism evidence="1 2">
    <name type="scientific">Phycomyces blakesleeanus</name>
    <dbReference type="NCBI Taxonomy" id="4837"/>
    <lineage>
        <taxon>Eukaryota</taxon>
        <taxon>Fungi</taxon>
        <taxon>Fungi incertae sedis</taxon>
        <taxon>Mucoromycota</taxon>
        <taxon>Mucoromycotina</taxon>
        <taxon>Mucoromycetes</taxon>
        <taxon>Mucorales</taxon>
        <taxon>Phycomycetaceae</taxon>
        <taxon>Phycomyces</taxon>
    </lineage>
</organism>
<dbReference type="Gene3D" id="3.40.50.2060">
    <property type="match status" value="1"/>
</dbReference>